<evidence type="ECO:0000313" key="1">
    <source>
        <dbReference type="EMBL" id="MBD8105401.1"/>
    </source>
</evidence>
<dbReference type="KEGG" id="epe:CI789_09565"/>
<evidence type="ECO:0000313" key="2">
    <source>
        <dbReference type="EMBL" id="TKJ94910.1"/>
    </source>
</evidence>
<dbReference type="EMBL" id="JACYNN010000001">
    <property type="protein sequence ID" value="MBD8105401.1"/>
    <property type="molecule type" value="Genomic_DNA"/>
</dbReference>
<reference evidence="2 3" key="1">
    <citation type="journal article" date="2019" name="Sci. Rep.">
        <title>Differences in resource use lead to coexistence of seed-transmitted microbial populations.</title>
        <authorList>
            <person name="Torres-Cortes G."/>
            <person name="Garcia B.J."/>
            <person name="Compant S."/>
            <person name="Rezki S."/>
            <person name="Jones P."/>
            <person name="Preveaux A."/>
            <person name="Briand M."/>
            <person name="Roulet A."/>
            <person name="Bouchez O."/>
            <person name="Jacobson D."/>
            <person name="Barret M."/>
        </authorList>
    </citation>
    <scope>NUCLEOTIDE SEQUENCE [LARGE SCALE GENOMIC DNA]</scope>
    <source>
        <strain evidence="2 3">CFBP13511</strain>
    </source>
</reference>
<proteinExistence type="predicted"/>
<dbReference type="AlphaFoldDB" id="A0A356YKT7"/>
<dbReference type="OrthoDB" id="6544820at2"/>
<name>A0A356YKT7_9GAMM</name>
<dbReference type="Proteomes" id="UP000306393">
    <property type="component" value="Unassembled WGS sequence"/>
</dbReference>
<accession>A0A356YKT7</accession>
<dbReference type="Proteomes" id="UP000661012">
    <property type="component" value="Unassembled WGS sequence"/>
</dbReference>
<evidence type="ECO:0000313" key="3">
    <source>
        <dbReference type="Proteomes" id="UP000306393"/>
    </source>
</evidence>
<organism evidence="2 3">
    <name type="scientific">Erwinia persicina</name>
    <dbReference type="NCBI Taxonomy" id="55211"/>
    <lineage>
        <taxon>Bacteria</taxon>
        <taxon>Pseudomonadati</taxon>
        <taxon>Pseudomonadota</taxon>
        <taxon>Gammaproteobacteria</taxon>
        <taxon>Enterobacterales</taxon>
        <taxon>Erwiniaceae</taxon>
        <taxon>Erwinia</taxon>
    </lineage>
</organism>
<protein>
    <submittedName>
        <fullName evidence="2">Uncharacterized protein</fullName>
    </submittedName>
</protein>
<keyword evidence="4" id="KW-1185">Reference proteome</keyword>
<sequence length="104" mass="11676">MRSSAILASSSSGDLLSRICALRVDVNFLMKQLSEGEYLSLDTFANNWVHLMRLYASIQRHMNDAQLMDILVRTDLLLAADLMAVGRIIEVMNNFLRCAAKQGK</sequence>
<comment type="caution">
    <text evidence="2">The sequence shown here is derived from an EMBL/GenBank/DDBJ whole genome shotgun (WGS) entry which is preliminary data.</text>
</comment>
<gene>
    <name evidence="2" type="ORF">EpCFBP13511_00690</name>
    <name evidence="1" type="ORF">IFT93_03060</name>
</gene>
<dbReference type="STRING" id="1219360.GCA_001571305_01112"/>
<reference evidence="1 4" key="2">
    <citation type="journal article" date="2020" name="FEMS Microbiol. Ecol.">
        <title>Temporal dynamics of bacterial communities during seed development and maturation.</title>
        <authorList>
            <person name="Chesneau G."/>
            <person name="Torres-Cortes G."/>
            <person name="Briand M."/>
            <person name="Darrasse A."/>
            <person name="Preveaux A."/>
            <person name="Marais C."/>
            <person name="Jacques M.A."/>
            <person name="Shade A."/>
            <person name="Barret M."/>
        </authorList>
    </citation>
    <scope>NUCLEOTIDE SEQUENCE [LARGE SCALE GENOMIC DNA]</scope>
    <source>
        <strain evidence="1 4">CFBP13732</strain>
    </source>
</reference>
<evidence type="ECO:0000313" key="4">
    <source>
        <dbReference type="Proteomes" id="UP000661012"/>
    </source>
</evidence>
<dbReference type="EMBL" id="QGAC01000001">
    <property type="protein sequence ID" value="TKJ94910.1"/>
    <property type="molecule type" value="Genomic_DNA"/>
</dbReference>